<protein>
    <submittedName>
        <fullName evidence="1">Uncharacterized protein</fullName>
    </submittedName>
</protein>
<dbReference type="Proteomes" id="UP000320231">
    <property type="component" value="Chromosome"/>
</dbReference>
<evidence type="ECO:0000313" key="1">
    <source>
        <dbReference type="EMBL" id="BBI61792.1"/>
    </source>
</evidence>
<dbReference type="EMBL" id="AP019514">
    <property type="protein sequence ID" value="BBI61792.1"/>
    <property type="molecule type" value="Genomic_DNA"/>
</dbReference>
<gene>
    <name evidence="1" type="ORF">HSBAA_30980</name>
</gene>
<evidence type="ECO:0000313" key="2">
    <source>
        <dbReference type="Proteomes" id="UP000320231"/>
    </source>
</evidence>
<reference evidence="1 2" key="1">
    <citation type="journal article" date="2019" name="Microbiol. Resour. Announc.">
        <title>Complete Genome Sequence of Halomonas sulfidaeris Strain Esulfide1 Isolated from a Metal Sulfide Rock at a Depth of 2,200 Meters, Obtained Using Nanopore Sequencing.</title>
        <authorList>
            <person name="Saito M."/>
            <person name="Nishigata A."/>
            <person name="Galipon J."/>
            <person name="Arakawa K."/>
        </authorList>
    </citation>
    <scope>NUCLEOTIDE SEQUENCE [LARGE SCALE GENOMIC DNA]</scope>
    <source>
        <strain evidence="1 2">ATCC BAA-803</strain>
    </source>
</reference>
<dbReference type="AlphaFoldDB" id="A0A455U6N9"/>
<proteinExistence type="predicted"/>
<dbReference type="KEGG" id="hsr:HSBAA_30980"/>
<accession>A0A455U6N9</accession>
<organism evidence="1 2">
    <name type="scientific">Vreelandella sulfidaeris</name>
    <dbReference type="NCBI Taxonomy" id="115553"/>
    <lineage>
        <taxon>Bacteria</taxon>
        <taxon>Pseudomonadati</taxon>
        <taxon>Pseudomonadota</taxon>
        <taxon>Gammaproteobacteria</taxon>
        <taxon>Oceanospirillales</taxon>
        <taxon>Halomonadaceae</taxon>
        <taxon>Vreelandella</taxon>
    </lineage>
</organism>
<sequence length="62" mass="6784">MTTTATAATSEAFPYPLTSEDGRPICQLDGTAVHIIQTYLKKNHPSVSLSEYQERFPGAPML</sequence>
<name>A0A455U6N9_9GAMM</name>